<reference evidence="2" key="1">
    <citation type="journal article" date="2013" name="Nature">
        <title>Draft genome of the wheat A-genome progenitor Triticum urartu.</title>
        <authorList>
            <person name="Ling H.Q."/>
            <person name="Zhao S."/>
            <person name="Liu D."/>
            <person name="Wang J."/>
            <person name="Sun H."/>
            <person name="Zhang C."/>
            <person name="Fan H."/>
            <person name="Li D."/>
            <person name="Dong L."/>
            <person name="Tao Y."/>
            <person name="Gao C."/>
            <person name="Wu H."/>
            <person name="Li Y."/>
            <person name="Cui Y."/>
            <person name="Guo X."/>
            <person name="Zheng S."/>
            <person name="Wang B."/>
            <person name="Yu K."/>
            <person name="Liang Q."/>
            <person name="Yang W."/>
            <person name="Lou X."/>
            <person name="Chen J."/>
            <person name="Feng M."/>
            <person name="Jian J."/>
            <person name="Zhang X."/>
            <person name="Luo G."/>
            <person name="Jiang Y."/>
            <person name="Liu J."/>
            <person name="Wang Z."/>
            <person name="Sha Y."/>
            <person name="Zhang B."/>
            <person name="Wu H."/>
            <person name="Tang D."/>
            <person name="Shen Q."/>
            <person name="Xue P."/>
            <person name="Zou S."/>
            <person name="Wang X."/>
            <person name="Liu X."/>
            <person name="Wang F."/>
            <person name="Yang Y."/>
            <person name="An X."/>
            <person name="Dong Z."/>
            <person name="Zhang K."/>
            <person name="Zhang X."/>
            <person name="Luo M.C."/>
            <person name="Dvorak J."/>
            <person name="Tong Y."/>
            <person name="Wang J."/>
            <person name="Yang H."/>
            <person name="Li Z."/>
            <person name="Wang D."/>
            <person name="Zhang A."/>
            <person name="Wang J."/>
        </authorList>
    </citation>
    <scope>NUCLEOTIDE SEQUENCE</scope>
    <source>
        <strain evidence="2">cv. G1812</strain>
    </source>
</reference>
<reference evidence="1" key="3">
    <citation type="submission" date="2022-06" db="UniProtKB">
        <authorList>
            <consortium name="EnsemblPlants"/>
        </authorList>
    </citation>
    <scope>IDENTIFICATION</scope>
</reference>
<gene>
    <name evidence="1" type="primary">LOC125506191</name>
</gene>
<name>A0A8R7UMN5_TRIUA</name>
<dbReference type="AlphaFoldDB" id="A0A8R7UMN5"/>
<dbReference type="Proteomes" id="UP000015106">
    <property type="component" value="Chromosome 5"/>
</dbReference>
<organism evidence="1 2">
    <name type="scientific">Triticum urartu</name>
    <name type="common">Red wild einkorn</name>
    <name type="synonym">Crithodium urartu</name>
    <dbReference type="NCBI Taxonomy" id="4572"/>
    <lineage>
        <taxon>Eukaryota</taxon>
        <taxon>Viridiplantae</taxon>
        <taxon>Streptophyta</taxon>
        <taxon>Embryophyta</taxon>
        <taxon>Tracheophyta</taxon>
        <taxon>Spermatophyta</taxon>
        <taxon>Magnoliopsida</taxon>
        <taxon>Liliopsida</taxon>
        <taxon>Poales</taxon>
        <taxon>Poaceae</taxon>
        <taxon>BOP clade</taxon>
        <taxon>Pooideae</taxon>
        <taxon>Triticodae</taxon>
        <taxon>Triticeae</taxon>
        <taxon>Triticinae</taxon>
        <taxon>Triticum</taxon>
    </lineage>
</organism>
<sequence length="255" mass="27088">RYITLRNQDIRGTLPVSHVHATRHTTRLTGTRHAALHVSTLTRIHTVEPSAPSLLAVGCLLGRGIVAFFLDPGGDHGGLVVRGLEQEAAALVVHGDLERLAAEAVGDGEHDAAHLAAELGAVDGAAVVGVELLEDGVVEGGHLGGERGRLGGAEARAVEEEEGLERAAELGAGEHAVAVGVERGEARVHAAREGRLVRHEGPHRRPVQDHHAHLVVGRTPAPRSRSRSPRQLWSWLVEDLLEGGVEWRLPTADLI</sequence>
<protein>
    <submittedName>
        <fullName evidence="1">Uncharacterized protein</fullName>
    </submittedName>
</protein>
<accession>A0A8R7UMN5</accession>
<dbReference type="Gramene" id="TuG1812G0500004735.01.T01">
    <property type="protein sequence ID" value="TuG1812G0500004735.01.T01.cds398579"/>
    <property type="gene ID" value="TuG1812G0500004735.01"/>
</dbReference>
<evidence type="ECO:0000313" key="2">
    <source>
        <dbReference type="Proteomes" id="UP000015106"/>
    </source>
</evidence>
<dbReference type="EnsemblPlants" id="TuG1812G0500004735.01.T01">
    <property type="protein sequence ID" value="TuG1812G0500004735.01.T01.cds398579"/>
    <property type="gene ID" value="TuG1812G0500004735.01"/>
</dbReference>
<keyword evidence="2" id="KW-1185">Reference proteome</keyword>
<proteinExistence type="predicted"/>
<evidence type="ECO:0000313" key="1">
    <source>
        <dbReference type="EnsemblPlants" id="TuG1812G0500004735.01.T01.cds398579"/>
    </source>
</evidence>
<reference evidence="1" key="2">
    <citation type="submission" date="2018-03" db="EMBL/GenBank/DDBJ databases">
        <title>The Triticum urartu genome reveals the dynamic nature of wheat genome evolution.</title>
        <authorList>
            <person name="Ling H."/>
            <person name="Ma B."/>
            <person name="Shi X."/>
            <person name="Liu H."/>
            <person name="Dong L."/>
            <person name="Sun H."/>
            <person name="Cao Y."/>
            <person name="Gao Q."/>
            <person name="Zheng S."/>
            <person name="Li Y."/>
            <person name="Yu Y."/>
            <person name="Du H."/>
            <person name="Qi M."/>
            <person name="Li Y."/>
            <person name="Yu H."/>
            <person name="Cui Y."/>
            <person name="Wang N."/>
            <person name="Chen C."/>
            <person name="Wu H."/>
            <person name="Zhao Y."/>
            <person name="Zhang J."/>
            <person name="Li Y."/>
            <person name="Zhou W."/>
            <person name="Zhang B."/>
            <person name="Hu W."/>
            <person name="Eijk M."/>
            <person name="Tang J."/>
            <person name="Witsenboer H."/>
            <person name="Zhao S."/>
            <person name="Li Z."/>
            <person name="Zhang A."/>
            <person name="Wang D."/>
            <person name="Liang C."/>
        </authorList>
    </citation>
    <scope>NUCLEOTIDE SEQUENCE [LARGE SCALE GENOMIC DNA]</scope>
    <source>
        <strain evidence="1">cv. G1812</strain>
    </source>
</reference>